<comment type="caution">
    <text evidence="5">The sequence shown here is derived from an EMBL/GenBank/DDBJ whole genome shotgun (WGS) entry which is preliminary data.</text>
</comment>
<name>A0AA38LD26_TAXCH</name>
<gene>
    <name evidence="5" type="ORF">KI387_021305</name>
</gene>
<dbReference type="PRINTS" id="PR00364">
    <property type="entry name" value="DISEASERSIST"/>
</dbReference>
<dbReference type="InterPro" id="IPR000157">
    <property type="entry name" value="TIR_dom"/>
</dbReference>
<feature type="domain" description="TIR" evidence="4">
    <location>
        <begin position="35"/>
        <end position="158"/>
    </location>
</feature>
<dbReference type="GO" id="GO:0006952">
    <property type="term" value="P:defense response"/>
    <property type="evidence" value="ECO:0007669"/>
    <property type="project" value="UniProtKB-KW"/>
</dbReference>
<dbReference type="SUPFAM" id="SSF52058">
    <property type="entry name" value="L domain-like"/>
    <property type="match status" value="2"/>
</dbReference>
<dbReference type="GO" id="GO:0043531">
    <property type="term" value="F:ADP binding"/>
    <property type="evidence" value="ECO:0007669"/>
    <property type="project" value="InterPro"/>
</dbReference>
<evidence type="ECO:0000256" key="1">
    <source>
        <dbReference type="ARBA" id="ARBA00022614"/>
    </source>
</evidence>
<dbReference type="EMBL" id="JAHRHJ020000004">
    <property type="protein sequence ID" value="KAH9319536.1"/>
    <property type="molecule type" value="Genomic_DNA"/>
</dbReference>
<dbReference type="Gene3D" id="1.10.8.430">
    <property type="entry name" value="Helical domain of apoptotic protease-activating factors"/>
    <property type="match status" value="1"/>
</dbReference>
<dbReference type="GO" id="GO:0007165">
    <property type="term" value="P:signal transduction"/>
    <property type="evidence" value="ECO:0007669"/>
    <property type="project" value="InterPro"/>
</dbReference>
<feature type="non-terminal residue" evidence="5">
    <location>
        <position position="1251"/>
    </location>
</feature>
<dbReference type="InterPro" id="IPR044974">
    <property type="entry name" value="Disease_R_plants"/>
</dbReference>
<evidence type="ECO:0000256" key="2">
    <source>
        <dbReference type="ARBA" id="ARBA00022821"/>
    </source>
</evidence>
<proteinExistence type="predicted"/>
<sequence length="1251" mass="141576">YAKETSLLSSQNFPSFESQILKILSSTPFSDVLDNKYQVFLIYRGSDVKETLVDHLFKSLGEAGVKVAEIDLDKHKTDLEGILFTEQAREDTTIRIPILSMNVKQPLLSLKQLLRKHRPKFLLRPLFYDEEPIQNIQNLHGDLPRYDLDISASSRGALPQESLYTEWSWSLENSRNAQQVKRIVFDILQMLNILPLHAVAMEKNIAGLMENLNMDSEDSVVTVAICGIGGVGKTTLAKALFNKIGSRFQACSFVPNPQATEICKLQEQILRDLSRQDISVKNVEHGKALMKTHLASIQALVILDGIDCPIWQEEAFSAEWLAPGSRLILTSRDHQLFAHIQEDRIYQMGGLENEHGIELLSWHAFLRSYPDDGYRDMSKRIVNACHGIPLLLEVVGASLYGKKGMRCWDESIKYLESTEDICKGLSVSYLNLDFQEREIFLDIVCFFSAKENIETTSSYWEASGFTPYTALESLILKCLIRVDDRKQFIVHDYVQDMGRAMVVEESPYMGKRSRLWKPEDAVQVIKSGLGTESVRAIYISGAENNNIILQAERLAPMSKLQLLWMDGEIVGDFRKLPPDLIWLRWNSCPLRCLPSEWSMERVAVLDLSSMVEGPPSELRELWNESSCKGFYKNLKVLRLNFTQYLAKLPDMSNCTSLSMLDLQQCSKLRNLPNSFSFHLGGLKCLNLSGCRNLEELPSSIFKHSSLERLLLRHCFSLKLMPNTVNELTTLKELDIGFLEYVEELPAFHRLFDLEKLILTGCSSIRTLPDSIKDLNNLKELDVQFLGLIQELPPLSNLLYLNRLILSGCASLRELPTSIGTLRYLQYLEMNGCRSISGLPETFGDLFSLEELFMNNCSRLVELPENLGKLVSLKTLELKNNSNLMSLPSSFSQLRSLVLFDASNCNLLDGLPAQIGDILALGILNLENILFFEMPSSIGNLAHLTKLNLNECKSLEEIQTLPKGLVELDVGNCRLLRMICDMSHLEQLKILILCNCENLVRFPNLSSCKSLSILNISGCINFRSLAGVEGLRSLETFQFGGSGVSVLDLRKMIIVDMPRLQEVSIYANEIPQCLKHQTRDHCLNGDNFKEIIFSPVENNLCEGVLLCFVVNFMGECQTNGHFSQNVMEISITGDNQEALWSTILSNRQKAEGDQLYICIYRENHPFARKLGRAGNIHVGAKGSNIQIRKCGMQLLYDGIGDEIFERLEGELCLLVKNYTVITDEDEIEGRFLPETKDEEDDDMNDYGYDTSE</sequence>
<dbReference type="Gene3D" id="3.40.50.10140">
    <property type="entry name" value="Toll/interleukin-1 receptor homology (TIR) domain"/>
    <property type="match status" value="1"/>
</dbReference>
<dbReference type="Gene3D" id="3.40.50.300">
    <property type="entry name" value="P-loop containing nucleotide triphosphate hydrolases"/>
    <property type="match status" value="1"/>
</dbReference>
<dbReference type="InterPro" id="IPR002182">
    <property type="entry name" value="NB-ARC"/>
</dbReference>
<dbReference type="InterPro" id="IPR032675">
    <property type="entry name" value="LRR_dom_sf"/>
</dbReference>
<keyword evidence="6" id="KW-1185">Reference proteome</keyword>
<keyword evidence="1" id="KW-0433">Leucine-rich repeat</keyword>
<dbReference type="InterPro" id="IPR036390">
    <property type="entry name" value="WH_DNA-bd_sf"/>
</dbReference>
<reference evidence="5 6" key="1">
    <citation type="journal article" date="2021" name="Nat. Plants">
        <title>The Taxus genome provides insights into paclitaxel biosynthesis.</title>
        <authorList>
            <person name="Xiong X."/>
            <person name="Gou J."/>
            <person name="Liao Q."/>
            <person name="Li Y."/>
            <person name="Zhou Q."/>
            <person name="Bi G."/>
            <person name="Li C."/>
            <person name="Du R."/>
            <person name="Wang X."/>
            <person name="Sun T."/>
            <person name="Guo L."/>
            <person name="Liang H."/>
            <person name="Lu P."/>
            <person name="Wu Y."/>
            <person name="Zhang Z."/>
            <person name="Ro D.K."/>
            <person name="Shang Y."/>
            <person name="Huang S."/>
            <person name="Yan J."/>
        </authorList>
    </citation>
    <scope>NUCLEOTIDE SEQUENCE [LARGE SCALE GENOMIC DNA]</scope>
    <source>
        <strain evidence="5">Ta-2019</strain>
    </source>
</reference>
<dbReference type="AlphaFoldDB" id="A0AA38LD26"/>
<accession>A0AA38LD26</accession>
<dbReference type="Gene3D" id="3.80.10.10">
    <property type="entry name" value="Ribonuclease Inhibitor"/>
    <property type="match status" value="3"/>
</dbReference>
<dbReference type="PROSITE" id="PS50104">
    <property type="entry name" value="TIR"/>
    <property type="match status" value="1"/>
</dbReference>
<dbReference type="SUPFAM" id="SSF46785">
    <property type="entry name" value="Winged helix' DNA-binding domain"/>
    <property type="match status" value="1"/>
</dbReference>
<evidence type="ECO:0000313" key="5">
    <source>
        <dbReference type="EMBL" id="KAH9319536.1"/>
    </source>
</evidence>
<evidence type="ECO:0000256" key="3">
    <source>
        <dbReference type="SAM" id="MobiDB-lite"/>
    </source>
</evidence>
<dbReference type="Pfam" id="PF00931">
    <property type="entry name" value="NB-ARC"/>
    <property type="match status" value="1"/>
</dbReference>
<feature type="non-terminal residue" evidence="5">
    <location>
        <position position="1"/>
    </location>
</feature>
<evidence type="ECO:0000313" key="6">
    <source>
        <dbReference type="Proteomes" id="UP000824469"/>
    </source>
</evidence>
<dbReference type="SUPFAM" id="SSF52540">
    <property type="entry name" value="P-loop containing nucleoside triphosphate hydrolases"/>
    <property type="match status" value="1"/>
</dbReference>
<dbReference type="PANTHER" id="PTHR11017">
    <property type="entry name" value="LEUCINE-RICH REPEAT-CONTAINING PROTEIN"/>
    <property type="match status" value="1"/>
</dbReference>
<dbReference type="InterPro" id="IPR027417">
    <property type="entry name" value="P-loop_NTPase"/>
</dbReference>
<dbReference type="Pfam" id="PF23282">
    <property type="entry name" value="WHD_ROQ1"/>
    <property type="match status" value="1"/>
</dbReference>
<keyword evidence="2" id="KW-0611">Plant defense</keyword>
<organism evidence="5 6">
    <name type="scientific">Taxus chinensis</name>
    <name type="common">Chinese yew</name>
    <name type="synonym">Taxus wallichiana var. chinensis</name>
    <dbReference type="NCBI Taxonomy" id="29808"/>
    <lineage>
        <taxon>Eukaryota</taxon>
        <taxon>Viridiplantae</taxon>
        <taxon>Streptophyta</taxon>
        <taxon>Embryophyta</taxon>
        <taxon>Tracheophyta</taxon>
        <taxon>Spermatophyta</taxon>
        <taxon>Pinopsida</taxon>
        <taxon>Pinidae</taxon>
        <taxon>Conifers II</taxon>
        <taxon>Cupressales</taxon>
        <taxon>Taxaceae</taxon>
        <taxon>Taxus</taxon>
    </lineage>
</organism>
<dbReference type="InterPro" id="IPR042197">
    <property type="entry name" value="Apaf_helical"/>
</dbReference>
<dbReference type="OMA" id="ICCESED"/>
<dbReference type="Proteomes" id="UP000824469">
    <property type="component" value="Unassembled WGS sequence"/>
</dbReference>
<dbReference type="InterPro" id="IPR058192">
    <property type="entry name" value="WHD_ROQ1-like"/>
</dbReference>
<evidence type="ECO:0000259" key="4">
    <source>
        <dbReference type="PROSITE" id="PS50104"/>
    </source>
</evidence>
<feature type="region of interest" description="Disordered" evidence="3">
    <location>
        <begin position="1229"/>
        <end position="1251"/>
    </location>
</feature>
<protein>
    <recommendedName>
        <fullName evidence="4">TIR domain-containing protein</fullName>
    </recommendedName>
</protein>
<dbReference type="InterPro" id="IPR035897">
    <property type="entry name" value="Toll_tir_struct_dom_sf"/>
</dbReference>
<dbReference type="PANTHER" id="PTHR11017:SF385">
    <property type="entry name" value="DISEASE RESISTANCE PROTEIN (TIR-NBS-LRR CLASS)-RELATED"/>
    <property type="match status" value="1"/>
</dbReference>